<dbReference type="GO" id="GO:0004462">
    <property type="term" value="F:lactoylglutathione lyase activity"/>
    <property type="evidence" value="ECO:0007669"/>
    <property type="project" value="InterPro"/>
</dbReference>
<dbReference type="Pfam" id="PF00903">
    <property type="entry name" value="Glyoxalase"/>
    <property type="match status" value="1"/>
</dbReference>
<dbReference type="CDD" id="cd06587">
    <property type="entry name" value="VOC"/>
    <property type="match status" value="1"/>
</dbReference>
<dbReference type="SUPFAM" id="SSF54593">
    <property type="entry name" value="Glyoxalase/Bleomycin resistance protein/Dihydroxybiphenyl dioxygenase"/>
    <property type="match status" value="1"/>
</dbReference>
<dbReference type="GO" id="GO:0046491">
    <property type="term" value="P:L-methylmalonyl-CoA metabolic process"/>
    <property type="evidence" value="ECO:0007669"/>
    <property type="project" value="TreeGrafter"/>
</dbReference>
<organism evidence="3 4">
    <name type="scientific">Mangrovimicrobium sediminis</name>
    <dbReference type="NCBI Taxonomy" id="2562682"/>
    <lineage>
        <taxon>Bacteria</taxon>
        <taxon>Pseudomonadati</taxon>
        <taxon>Pseudomonadota</taxon>
        <taxon>Gammaproteobacteria</taxon>
        <taxon>Cellvibrionales</taxon>
        <taxon>Halieaceae</taxon>
        <taxon>Mangrovimicrobium</taxon>
    </lineage>
</organism>
<dbReference type="EMBL" id="SRLE01000001">
    <property type="protein sequence ID" value="TGD76239.1"/>
    <property type="molecule type" value="Genomic_DNA"/>
</dbReference>
<evidence type="ECO:0000259" key="2">
    <source>
        <dbReference type="PROSITE" id="PS51819"/>
    </source>
</evidence>
<keyword evidence="1" id="KW-0479">Metal-binding</keyword>
<comment type="caution">
    <text evidence="3">The sequence shown here is derived from an EMBL/GenBank/DDBJ whole genome shotgun (WGS) entry which is preliminary data.</text>
</comment>
<dbReference type="InterPro" id="IPR051785">
    <property type="entry name" value="MMCE/EMCE_epimerase"/>
</dbReference>
<dbReference type="PROSITE" id="PS51819">
    <property type="entry name" value="VOC"/>
    <property type="match status" value="1"/>
</dbReference>
<dbReference type="PANTHER" id="PTHR43048:SF3">
    <property type="entry name" value="METHYLMALONYL-COA EPIMERASE, MITOCHONDRIAL"/>
    <property type="match status" value="1"/>
</dbReference>
<dbReference type="PANTHER" id="PTHR43048">
    <property type="entry name" value="METHYLMALONYL-COA EPIMERASE"/>
    <property type="match status" value="1"/>
</dbReference>
<dbReference type="Proteomes" id="UP000298050">
    <property type="component" value="Unassembled WGS sequence"/>
</dbReference>
<reference evidence="3 4" key="1">
    <citation type="submission" date="2019-04" db="EMBL/GenBank/DDBJ databases">
        <title>Taxonomy of novel Haliea sp. from mangrove soil of West Coast of India.</title>
        <authorList>
            <person name="Verma A."/>
            <person name="Kumar P."/>
            <person name="Krishnamurthi S."/>
        </authorList>
    </citation>
    <scope>NUCLEOTIDE SEQUENCE [LARGE SCALE GENOMIC DNA]</scope>
    <source>
        <strain evidence="3 4">SAOS-164</strain>
    </source>
</reference>
<protein>
    <submittedName>
        <fullName evidence="3">VOC family protein</fullName>
    </submittedName>
</protein>
<dbReference type="RefSeq" id="WP_135440816.1">
    <property type="nucleotide sequence ID" value="NZ_SRLE01000001.1"/>
</dbReference>
<dbReference type="InterPro" id="IPR029068">
    <property type="entry name" value="Glyas_Bleomycin-R_OHBP_Dase"/>
</dbReference>
<dbReference type="GO" id="GO:0004493">
    <property type="term" value="F:methylmalonyl-CoA epimerase activity"/>
    <property type="evidence" value="ECO:0007669"/>
    <property type="project" value="TreeGrafter"/>
</dbReference>
<dbReference type="InterPro" id="IPR004360">
    <property type="entry name" value="Glyas_Fos-R_dOase_dom"/>
</dbReference>
<evidence type="ECO:0000256" key="1">
    <source>
        <dbReference type="ARBA" id="ARBA00022723"/>
    </source>
</evidence>
<proteinExistence type="predicted"/>
<keyword evidence="4" id="KW-1185">Reference proteome</keyword>
<dbReference type="InterPro" id="IPR037523">
    <property type="entry name" value="VOC_core"/>
</dbReference>
<dbReference type="PROSITE" id="PS00934">
    <property type="entry name" value="GLYOXALASE_I_1"/>
    <property type="match status" value="1"/>
</dbReference>
<dbReference type="AlphaFoldDB" id="A0A4Z0M9Q1"/>
<dbReference type="Gene3D" id="3.10.180.10">
    <property type="entry name" value="2,3-Dihydroxybiphenyl 1,2-Dioxygenase, domain 1"/>
    <property type="match status" value="1"/>
</dbReference>
<feature type="domain" description="VOC" evidence="2">
    <location>
        <begin position="6"/>
        <end position="128"/>
    </location>
</feature>
<dbReference type="InterPro" id="IPR018146">
    <property type="entry name" value="Glyoxalase_1_CS"/>
</dbReference>
<evidence type="ECO:0000313" key="3">
    <source>
        <dbReference type="EMBL" id="TGD76239.1"/>
    </source>
</evidence>
<dbReference type="GO" id="GO:0046872">
    <property type="term" value="F:metal ion binding"/>
    <property type="evidence" value="ECO:0007669"/>
    <property type="project" value="UniProtKB-KW"/>
</dbReference>
<gene>
    <name evidence="3" type="ORF">E4634_01460</name>
</gene>
<evidence type="ECO:0000313" key="4">
    <source>
        <dbReference type="Proteomes" id="UP000298050"/>
    </source>
</evidence>
<name>A0A4Z0M9Q1_9GAMM</name>
<accession>A0A4Z0M9Q1</accession>
<dbReference type="OrthoDB" id="9795618at2"/>
<sequence length="131" mass="14736">MKEITRINHIGIRVKDMNVARHFYEQLGFKFIAGPLGPEPVAIMEHPSGININFILNANADCHENVLMDVPDKHTGYTHVALEVSSYEAALSEITTLGIEITGQVEFEGARFFFIRDPDKNVIEFHQPAND</sequence>